<evidence type="ECO:0000256" key="2">
    <source>
        <dbReference type="ARBA" id="ARBA00007165"/>
    </source>
</evidence>
<dbReference type="PANTHER" id="PTHR23427:SF2">
    <property type="entry name" value="SURFEIT LOCUS PROTEIN 1"/>
    <property type="match status" value="1"/>
</dbReference>
<reference evidence="8" key="1">
    <citation type="journal article" date="2019" name="Int. J. Syst. Evol. Microbiol.">
        <title>The Global Catalogue of Microorganisms (GCM) 10K type strain sequencing project: providing services to taxonomists for standard genome sequencing and annotation.</title>
        <authorList>
            <consortium name="The Broad Institute Genomics Platform"/>
            <consortium name="The Broad Institute Genome Sequencing Center for Infectious Disease"/>
            <person name="Wu L."/>
            <person name="Ma J."/>
        </authorList>
    </citation>
    <scope>NUCLEOTIDE SEQUENCE [LARGE SCALE GENOMIC DNA]</scope>
    <source>
        <strain evidence="8">CGMCC 1.16444</strain>
    </source>
</reference>
<dbReference type="CDD" id="cd06662">
    <property type="entry name" value="SURF1"/>
    <property type="match status" value="1"/>
</dbReference>
<keyword evidence="8" id="KW-1185">Reference proteome</keyword>
<name>A0ABV9Z508_9HYPH</name>
<dbReference type="PANTHER" id="PTHR23427">
    <property type="entry name" value="SURFEIT LOCUS PROTEIN"/>
    <property type="match status" value="1"/>
</dbReference>
<comment type="caution">
    <text evidence="7">The sequence shown here is derived from an EMBL/GenBank/DDBJ whole genome shotgun (WGS) entry which is preliminary data.</text>
</comment>
<comment type="subcellular location">
    <subcellularLocation>
        <location evidence="6">Cell membrane</location>
        <topology evidence="6">Multi-pass membrane protein</topology>
    </subcellularLocation>
    <subcellularLocation>
        <location evidence="1">Membrane</location>
    </subcellularLocation>
</comment>
<keyword evidence="4 6" id="KW-1133">Transmembrane helix</keyword>
<gene>
    <name evidence="7" type="ORF">ACFPFW_07855</name>
</gene>
<comment type="similarity">
    <text evidence="2 6">Belongs to the SURF1 family.</text>
</comment>
<dbReference type="Proteomes" id="UP001595796">
    <property type="component" value="Unassembled WGS sequence"/>
</dbReference>
<evidence type="ECO:0000256" key="1">
    <source>
        <dbReference type="ARBA" id="ARBA00004370"/>
    </source>
</evidence>
<proteinExistence type="inferred from homology"/>
<dbReference type="PROSITE" id="PS50895">
    <property type="entry name" value="SURF1"/>
    <property type="match status" value="1"/>
</dbReference>
<comment type="caution">
    <text evidence="6">Lacks conserved residue(s) required for the propagation of feature annotation.</text>
</comment>
<evidence type="ECO:0000313" key="7">
    <source>
        <dbReference type="EMBL" id="MFC5067931.1"/>
    </source>
</evidence>
<organism evidence="7 8">
    <name type="scientific">Flaviflagellibacter deserti</name>
    <dbReference type="NCBI Taxonomy" id="2267266"/>
    <lineage>
        <taxon>Bacteria</taxon>
        <taxon>Pseudomonadati</taxon>
        <taxon>Pseudomonadota</taxon>
        <taxon>Alphaproteobacteria</taxon>
        <taxon>Hyphomicrobiales</taxon>
        <taxon>Flaviflagellibacter</taxon>
    </lineage>
</organism>
<keyword evidence="5 6" id="KW-0472">Membrane</keyword>
<dbReference type="RefSeq" id="WP_114956676.1">
    <property type="nucleotide sequence ID" value="NZ_JBHSJF010000006.1"/>
</dbReference>
<evidence type="ECO:0000256" key="6">
    <source>
        <dbReference type="RuleBase" id="RU363076"/>
    </source>
</evidence>
<evidence type="ECO:0000256" key="3">
    <source>
        <dbReference type="ARBA" id="ARBA00022692"/>
    </source>
</evidence>
<sequence>MLGIAVLTALGIWQLQRRVWKLDLIATVEQRIHAAAVPAPGPAYWPHVDATHDVYRRVSVSGMFRNDRETLVQASTELGGGYWVMTPFKADDGFVVLINRGFVPPDLKDPAKRASGQISGETSVTGLMRMTEPKGGFLRSNDPASDRWYSRDVAEISAKRGLADTAPYFIDAEGSAPGGPVGGLTVVSFPNNHLVYALTWFGLAALLAVWAVVLIREERQQRAPS</sequence>
<dbReference type="InterPro" id="IPR002994">
    <property type="entry name" value="Surf1/Shy1"/>
</dbReference>
<protein>
    <recommendedName>
        <fullName evidence="6">SURF1-like protein</fullName>
    </recommendedName>
</protein>
<dbReference type="InterPro" id="IPR045214">
    <property type="entry name" value="Surf1/Surf4"/>
</dbReference>
<evidence type="ECO:0000256" key="5">
    <source>
        <dbReference type="ARBA" id="ARBA00023136"/>
    </source>
</evidence>
<dbReference type="EMBL" id="JBHSJF010000006">
    <property type="protein sequence ID" value="MFC5067931.1"/>
    <property type="molecule type" value="Genomic_DNA"/>
</dbReference>
<dbReference type="Pfam" id="PF02104">
    <property type="entry name" value="SURF1"/>
    <property type="match status" value="1"/>
</dbReference>
<accession>A0ABV9Z508</accession>
<feature type="transmembrane region" description="Helical" evidence="6">
    <location>
        <begin position="194"/>
        <end position="215"/>
    </location>
</feature>
<keyword evidence="6" id="KW-1003">Cell membrane</keyword>
<evidence type="ECO:0000313" key="8">
    <source>
        <dbReference type="Proteomes" id="UP001595796"/>
    </source>
</evidence>
<evidence type="ECO:0000256" key="4">
    <source>
        <dbReference type="ARBA" id="ARBA00022989"/>
    </source>
</evidence>
<keyword evidence="3 6" id="KW-0812">Transmembrane</keyword>